<name>A0ABQ4CK61_9ACTN</name>
<dbReference type="InterPro" id="IPR041485">
    <property type="entry name" value="TetR_C_36"/>
</dbReference>
<dbReference type="EMBL" id="BONE01000006">
    <property type="protein sequence ID" value="GIF71670.1"/>
    <property type="molecule type" value="Genomic_DNA"/>
</dbReference>
<protein>
    <recommendedName>
        <fullName evidence="1">QsdR TetR regulatory C-terminal domain-containing protein</fullName>
    </recommendedName>
</protein>
<keyword evidence="3" id="KW-1185">Reference proteome</keyword>
<feature type="domain" description="QsdR TetR regulatory C-terminal" evidence="1">
    <location>
        <begin position="73"/>
        <end position="179"/>
    </location>
</feature>
<accession>A0ABQ4CK61</accession>
<evidence type="ECO:0000313" key="2">
    <source>
        <dbReference type="EMBL" id="GIF71670.1"/>
    </source>
</evidence>
<reference evidence="2 3" key="1">
    <citation type="submission" date="2021-01" db="EMBL/GenBank/DDBJ databases">
        <title>Whole genome shotgun sequence of Asanoa siamensis NBRC 107932.</title>
        <authorList>
            <person name="Komaki H."/>
            <person name="Tamura T."/>
        </authorList>
    </citation>
    <scope>NUCLEOTIDE SEQUENCE [LARGE SCALE GENOMIC DNA]</scope>
    <source>
        <strain evidence="2 3">NBRC 107932</strain>
    </source>
</reference>
<dbReference type="InterPro" id="IPR009057">
    <property type="entry name" value="Homeodomain-like_sf"/>
</dbReference>
<evidence type="ECO:0000313" key="3">
    <source>
        <dbReference type="Proteomes" id="UP000604117"/>
    </source>
</evidence>
<dbReference type="SUPFAM" id="SSF46689">
    <property type="entry name" value="Homeodomain-like"/>
    <property type="match status" value="1"/>
</dbReference>
<dbReference type="Pfam" id="PF18598">
    <property type="entry name" value="TetR_C_36"/>
    <property type="match status" value="1"/>
</dbReference>
<comment type="caution">
    <text evidence="2">The sequence shown here is derived from an EMBL/GenBank/DDBJ whole genome shotgun (WGS) entry which is preliminary data.</text>
</comment>
<organism evidence="2 3">
    <name type="scientific">Asanoa siamensis</name>
    <dbReference type="NCBI Taxonomy" id="926357"/>
    <lineage>
        <taxon>Bacteria</taxon>
        <taxon>Bacillati</taxon>
        <taxon>Actinomycetota</taxon>
        <taxon>Actinomycetes</taxon>
        <taxon>Micromonosporales</taxon>
        <taxon>Micromonosporaceae</taxon>
        <taxon>Asanoa</taxon>
    </lineage>
</organism>
<dbReference type="Gene3D" id="1.10.357.10">
    <property type="entry name" value="Tetracycline Repressor, domain 2"/>
    <property type="match status" value="1"/>
</dbReference>
<proteinExistence type="predicted"/>
<gene>
    <name evidence="2" type="ORF">Asi02nite_11880</name>
</gene>
<dbReference type="Proteomes" id="UP000604117">
    <property type="component" value="Unassembled WGS sequence"/>
</dbReference>
<dbReference type="RefSeq" id="WP_203711137.1">
    <property type="nucleotide sequence ID" value="NZ_BONE01000006.1"/>
</dbReference>
<sequence>MRVVSQERVVRGGCAFFLRHATVDMAALAETLSVSRATLYRVVPGRDPLLGDVLWRFGGRMLARARAQTSSPGIEGVLETTRRFADGVRQAEAFVAFLRAEPATAARVLFTPAGDVHARVVRAQRDILAEAADPTWTPGDLDGAAFLYVRVIESALYAELLRGRPADPDTAERAARAVLEAC</sequence>
<evidence type="ECO:0000259" key="1">
    <source>
        <dbReference type="Pfam" id="PF18598"/>
    </source>
</evidence>